<dbReference type="Proteomes" id="UP000031668">
    <property type="component" value="Unassembled WGS sequence"/>
</dbReference>
<evidence type="ECO:0000256" key="2">
    <source>
        <dbReference type="ARBA" id="ARBA00023136"/>
    </source>
</evidence>
<comment type="caution">
    <text evidence="4">The sequence shown here is derived from an EMBL/GenBank/DDBJ whole genome shotgun (WGS) entry which is preliminary data.</text>
</comment>
<evidence type="ECO:0000313" key="5">
    <source>
        <dbReference type="Proteomes" id="UP000031668"/>
    </source>
</evidence>
<sequence length="117" mass="13734">MLPNAFLGKTAITTINQVRSFLNRYFQTRTNQTPIIKSQQQYYLCNQSTSEGVPFCDSFEVIIRTCLLKYDEKKTFYKSWLEINFKKQGWMIPRDKIEKSGLKTSEVIHEEIGLVNI</sequence>
<dbReference type="Pfam" id="PF16016">
    <property type="entry name" value="VASt"/>
    <property type="match status" value="1"/>
</dbReference>
<dbReference type="PROSITE" id="PS51778">
    <property type="entry name" value="VAST"/>
    <property type="match status" value="1"/>
</dbReference>
<dbReference type="AlphaFoldDB" id="A0A0C2M9W4"/>
<gene>
    <name evidence="4" type="ORF">RF11_15030</name>
</gene>
<dbReference type="GO" id="GO:0016020">
    <property type="term" value="C:membrane"/>
    <property type="evidence" value="ECO:0007669"/>
    <property type="project" value="UniProtKB-SubCell"/>
</dbReference>
<name>A0A0C2M9W4_THEKT</name>
<dbReference type="EMBL" id="JWZT01004591">
    <property type="protein sequence ID" value="KII63795.1"/>
    <property type="molecule type" value="Genomic_DNA"/>
</dbReference>
<dbReference type="InterPro" id="IPR031968">
    <property type="entry name" value="VASt"/>
</dbReference>
<evidence type="ECO:0000256" key="1">
    <source>
        <dbReference type="ARBA" id="ARBA00004370"/>
    </source>
</evidence>
<proteinExistence type="predicted"/>
<feature type="domain" description="VASt" evidence="3">
    <location>
        <begin position="1"/>
        <end position="116"/>
    </location>
</feature>
<keyword evidence="2" id="KW-0472">Membrane</keyword>
<evidence type="ECO:0000313" key="4">
    <source>
        <dbReference type="EMBL" id="KII63795.1"/>
    </source>
</evidence>
<dbReference type="OrthoDB" id="2162691at2759"/>
<organism evidence="4 5">
    <name type="scientific">Thelohanellus kitauei</name>
    <name type="common">Myxosporean</name>
    <dbReference type="NCBI Taxonomy" id="669202"/>
    <lineage>
        <taxon>Eukaryota</taxon>
        <taxon>Metazoa</taxon>
        <taxon>Cnidaria</taxon>
        <taxon>Myxozoa</taxon>
        <taxon>Myxosporea</taxon>
        <taxon>Bivalvulida</taxon>
        <taxon>Platysporina</taxon>
        <taxon>Myxobolidae</taxon>
        <taxon>Thelohanellus</taxon>
    </lineage>
</organism>
<comment type="subcellular location">
    <subcellularLocation>
        <location evidence="1">Membrane</location>
    </subcellularLocation>
</comment>
<evidence type="ECO:0000259" key="3">
    <source>
        <dbReference type="PROSITE" id="PS51778"/>
    </source>
</evidence>
<reference evidence="4 5" key="1">
    <citation type="journal article" date="2014" name="Genome Biol. Evol.">
        <title>The genome of the myxosporean Thelohanellus kitauei shows adaptations to nutrient acquisition within its fish host.</title>
        <authorList>
            <person name="Yang Y."/>
            <person name="Xiong J."/>
            <person name="Zhou Z."/>
            <person name="Huo F."/>
            <person name="Miao W."/>
            <person name="Ran C."/>
            <person name="Liu Y."/>
            <person name="Zhang J."/>
            <person name="Feng J."/>
            <person name="Wang M."/>
            <person name="Wang M."/>
            <person name="Wang L."/>
            <person name="Yao B."/>
        </authorList>
    </citation>
    <scope>NUCLEOTIDE SEQUENCE [LARGE SCALE GENOMIC DNA]</scope>
    <source>
        <strain evidence="4">Wuqing</strain>
    </source>
</reference>
<protein>
    <recommendedName>
        <fullName evidence="3">VASt domain-containing protein</fullName>
    </recommendedName>
</protein>
<accession>A0A0C2M9W4</accession>
<keyword evidence="5" id="KW-1185">Reference proteome</keyword>